<evidence type="ECO:0000313" key="1">
    <source>
        <dbReference type="EMBL" id="OHA77682.1"/>
    </source>
</evidence>
<sequence>MKGNQGLTEKHTLRSPRFLFGAEYAMVMKLDLLGKEEICITGGRIFILETRCTPVKSCSFGA</sequence>
<protein>
    <submittedName>
        <fullName evidence="1">Uncharacterized protein</fullName>
    </submittedName>
</protein>
<gene>
    <name evidence="1" type="ORF">A3J30_00945</name>
</gene>
<dbReference type="Proteomes" id="UP000178222">
    <property type="component" value="Unassembled WGS sequence"/>
</dbReference>
<proteinExistence type="predicted"/>
<name>A0A1G2RZE8_9BACT</name>
<organism evidence="1 2">
    <name type="scientific">Candidatus Wildermuthbacteria bacterium RIFCSPLOWO2_02_FULL_47_9c</name>
    <dbReference type="NCBI Taxonomy" id="1802466"/>
    <lineage>
        <taxon>Bacteria</taxon>
        <taxon>Candidatus Wildermuthiibacteriota</taxon>
    </lineage>
</organism>
<comment type="caution">
    <text evidence="1">The sequence shown here is derived from an EMBL/GenBank/DDBJ whole genome shotgun (WGS) entry which is preliminary data.</text>
</comment>
<evidence type="ECO:0000313" key="2">
    <source>
        <dbReference type="Proteomes" id="UP000178222"/>
    </source>
</evidence>
<accession>A0A1G2RZE8</accession>
<dbReference type="EMBL" id="MHUL01000004">
    <property type="protein sequence ID" value="OHA77682.1"/>
    <property type="molecule type" value="Genomic_DNA"/>
</dbReference>
<dbReference type="AlphaFoldDB" id="A0A1G2RZE8"/>
<reference evidence="1 2" key="1">
    <citation type="journal article" date="2016" name="Nat. Commun.">
        <title>Thousands of microbial genomes shed light on interconnected biogeochemical processes in an aquifer system.</title>
        <authorList>
            <person name="Anantharaman K."/>
            <person name="Brown C.T."/>
            <person name="Hug L.A."/>
            <person name="Sharon I."/>
            <person name="Castelle C.J."/>
            <person name="Probst A.J."/>
            <person name="Thomas B.C."/>
            <person name="Singh A."/>
            <person name="Wilkins M.J."/>
            <person name="Karaoz U."/>
            <person name="Brodie E.L."/>
            <person name="Williams K.H."/>
            <person name="Hubbard S.S."/>
            <person name="Banfield J.F."/>
        </authorList>
    </citation>
    <scope>NUCLEOTIDE SEQUENCE [LARGE SCALE GENOMIC DNA]</scope>
</reference>